<reference evidence="1" key="2">
    <citation type="submission" date="2025-08" db="UniProtKB">
        <authorList>
            <consortium name="Ensembl"/>
        </authorList>
    </citation>
    <scope>IDENTIFICATION</scope>
</reference>
<proteinExistence type="predicted"/>
<dbReference type="GeneTree" id="ENSGT01150000286925"/>
<reference evidence="1 2" key="1">
    <citation type="submission" date="2012-03" db="EMBL/GenBank/DDBJ databases">
        <title>Whole Genome Assembly of Papio anubis.</title>
        <authorList>
            <person name="Liu Y.L."/>
            <person name="Abraham K.A."/>
            <person name="Akbar H.A."/>
            <person name="Ali S.A."/>
            <person name="Anosike U.A."/>
            <person name="Aqrawi P.A."/>
            <person name="Arias F.A."/>
            <person name="Attaway T.A."/>
            <person name="Awwad R.A."/>
            <person name="Babu C.B."/>
            <person name="Bandaranaike D.B."/>
            <person name="Battles P.B."/>
            <person name="Bell A.B."/>
            <person name="Beltran B.B."/>
            <person name="Berhane-Mersha D.B."/>
            <person name="Bess C.B."/>
            <person name="Bickham C.B."/>
            <person name="Bolden T.B."/>
            <person name="Carter K.C."/>
            <person name="Chau D.C."/>
            <person name="Chavez A.C."/>
            <person name="Clerc-Blankenburg K.C."/>
            <person name="Coyle M.C."/>
            <person name="Dao M.D."/>
            <person name="Davila M.L.D."/>
            <person name="Davy-Carroll L.D."/>
            <person name="Denson S.D."/>
            <person name="Dinh H.D."/>
            <person name="Fernandez S.F."/>
            <person name="Fernando P.F."/>
            <person name="Forbes L.F."/>
            <person name="Francis C.F."/>
            <person name="Francisco L.F."/>
            <person name="Fu Q.F."/>
            <person name="Garcia-Iii R.G."/>
            <person name="Garrett T.G."/>
            <person name="Gross S.G."/>
            <person name="Gubbala S.G."/>
            <person name="Hirani K.H."/>
            <person name="Hogues M.H."/>
            <person name="Hollins B.H."/>
            <person name="Jackson L.J."/>
            <person name="Javaid M.J."/>
            <person name="Jhangiani S.J."/>
            <person name="Johnson A.J."/>
            <person name="Johnson B.J."/>
            <person name="Jones J.J."/>
            <person name="Joshi V.J."/>
            <person name="Kalu J.K."/>
            <person name="Khan N.K."/>
            <person name="Korchina V.K."/>
            <person name="Kovar C.K."/>
            <person name="Lago L.L."/>
            <person name="Lara F.L."/>
            <person name="Le T.-K.L."/>
            <person name="Lee S.L."/>
            <person name="Legall-Iii F.L."/>
            <person name="Lemon S.L."/>
            <person name="Liu J.L."/>
            <person name="Liu Y.-S.L."/>
            <person name="Liyanage D.L."/>
            <person name="Lopez J.L."/>
            <person name="Lorensuhewa L.L."/>
            <person name="Mata R.M."/>
            <person name="Mathew T.M."/>
            <person name="Mercado C.M."/>
            <person name="Mercado I.M."/>
            <person name="Morales K.M."/>
            <person name="Morgan M.M."/>
            <person name="Munidasa M.M."/>
            <person name="Ngo D.N."/>
            <person name="Nguyen L.N."/>
            <person name="Nguyen T.N."/>
            <person name="Nguyen N.N."/>
            <person name="Obregon M.O."/>
            <person name="Okwuonu G.O."/>
            <person name="Ongeri F.O."/>
            <person name="Onwere C.O."/>
            <person name="Osifeso I.O."/>
            <person name="Parra A.P."/>
            <person name="Patil S.P."/>
            <person name="Perez A.P."/>
            <person name="Perez Y.P."/>
            <person name="Pham C.P."/>
            <person name="Pu L.-L.P."/>
            <person name="Puazo M.P."/>
            <person name="Quiroz J.Q."/>
            <person name="Rouhana J.R."/>
            <person name="Ruiz M.R."/>
            <person name="Ruiz S.-J.R."/>
            <person name="Saada N.S."/>
            <person name="Santibanez J.S."/>
            <person name="Scheel M.S."/>
            <person name="Schneider B.S."/>
            <person name="Simmons D.S."/>
            <person name="Sisson I.S."/>
            <person name="Tang L.-Y.T."/>
            <person name="Thornton R.T."/>
            <person name="Tisius J.T."/>
            <person name="Toledanes G.T."/>
            <person name="Trejos Z.T."/>
            <person name="Usmani K.U."/>
            <person name="Varghese R.V."/>
            <person name="Vattathil S.V."/>
            <person name="Vee V.V."/>
            <person name="Walker D.W."/>
            <person name="Weissenberger G.W."/>
            <person name="White C.W."/>
            <person name="Williams A.W."/>
            <person name="Woodworth J.W."/>
            <person name="Wright R.W."/>
            <person name="Zhu Y.Z."/>
            <person name="Han Y.H."/>
            <person name="Newsham I.N."/>
            <person name="Nazareth L.N."/>
            <person name="Worley K.W."/>
            <person name="Muzny D.M."/>
            <person name="Rogers J.R."/>
            <person name="Gibbs R.G."/>
        </authorList>
    </citation>
    <scope>NUCLEOTIDE SEQUENCE [LARGE SCALE GENOMIC DNA]</scope>
</reference>
<reference evidence="1" key="3">
    <citation type="submission" date="2025-09" db="UniProtKB">
        <authorList>
            <consortium name="Ensembl"/>
        </authorList>
    </citation>
    <scope>IDENTIFICATION</scope>
</reference>
<keyword evidence="2" id="KW-1185">Reference proteome</keyword>
<organism evidence="1 2">
    <name type="scientific">Papio anubis</name>
    <name type="common">Olive baboon</name>
    <dbReference type="NCBI Taxonomy" id="9555"/>
    <lineage>
        <taxon>Eukaryota</taxon>
        <taxon>Metazoa</taxon>
        <taxon>Chordata</taxon>
        <taxon>Craniata</taxon>
        <taxon>Vertebrata</taxon>
        <taxon>Euteleostomi</taxon>
        <taxon>Mammalia</taxon>
        <taxon>Eutheria</taxon>
        <taxon>Euarchontoglires</taxon>
        <taxon>Primates</taxon>
        <taxon>Haplorrhini</taxon>
        <taxon>Catarrhini</taxon>
        <taxon>Cercopithecidae</taxon>
        <taxon>Cercopithecinae</taxon>
        <taxon>Papio</taxon>
    </lineage>
</organism>
<protein>
    <submittedName>
        <fullName evidence="1">Uncharacterized protein</fullName>
    </submittedName>
</protein>
<accession>A0A8I5N6X4</accession>
<dbReference type="Proteomes" id="UP000028761">
    <property type="component" value="Chromosome 8"/>
</dbReference>
<name>A0A8I5N6X4_PAPAN</name>
<evidence type="ECO:0000313" key="1">
    <source>
        <dbReference type="Ensembl" id="ENSPANP00000051946.1"/>
    </source>
</evidence>
<sequence>MCAGTIWKGFKNRAINETVNKVKGQPTEWGKIFANYPSDKGLITAYTRSSNNSIEKKSNNLILKWAKDLNRHFSKEDIANRYIKRCSTSLSLREMQIKTTMGYHLILVKMTFIQKSGNNRLGTVAHTCNPSILGGRGRWII</sequence>
<dbReference type="AlphaFoldDB" id="A0A8I5N6X4"/>
<evidence type="ECO:0000313" key="2">
    <source>
        <dbReference type="Proteomes" id="UP000028761"/>
    </source>
</evidence>
<dbReference type="Ensembl" id="ENSPANT00000078886.1">
    <property type="protein sequence ID" value="ENSPANP00000051946.1"/>
    <property type="gene ID" value="ENSPANG00000038709.1"/>
</dbReference>